<dbReference type="Gene3D" id="3.80.10.10">
    <property type="entry name" value="Ribonuclease Inhibitor"/>
    <property type="match status" value="1"/>
</dbReference>
<organism evidence="5 6">
    <name type="scientific">Dendrobium chrysotoxum</name>
    <name type="common">Orchid</name>
    <dbReference type="NCBI Taxonomy" id="161865"/>
    <lineage>
        <taxon>Eukaryota</taxon>
        <taxon>Viridiplantae</taxon>
        <taxon>Streptophyta</taxon>
        <taxon>Embryophyta</taxon>
        <taxon>Tracheophyta</taxon>
        <taxon>Spermatophyta</taxon>
        <taxon>Magnoliopsida</taxon>
        <taxon>Liliopsida</taxon>
        <taxon>Asparagales</taxon>
        <taxon>Orchidaceae</taxon>
        <taxon>Epidendroideae</taxon>
        <taxon>Malaxideae</taxon>
        <taxon>Dendrobiinae</taxon>
        <taxon>Dendrobium</taxon>
    </lineage>
</organism>
<evidence type="ECO:0000313" key="5">
    <source>
        <dbReference type="EMBL" id="KAH0463363.1"/>
    </source>
</evidence>
<dbReference type="SUPFAM" id="SSF52058">
    <property type="entry name" value="L domain-like"/>
    <property type="match status" value="1"/>
</dbReference>
<feature type="domain" description="Disease resistance R13L4/SHOC-2-like LRR" evidence="4">
    <location>
        <begin position="305"/>
        <end position="442"/>
    </location>
</feature>
<dbReference type="PANTHER" id="PTHR36766:SF40">
    <property type="entry name" value="DISEASE RESISTANCE PROTEIN RGA3"/>
    <property type="match status" value="1"/>
</dbReference>
<dbReference type="Pfam" id="PF23598">
    <property type="entry name" value="LRR_14"/>
    <property type="match status" value="1"/>
</dbReference>
<evidence type="ECO:0000256" key="2">
    <source>
        <dbReference type="ARBA" id="ARBA00022821"/>
    </source>
</evidence>
<accession>A0AAV7H5U8</accession>
<sequence>MWVCVSNNFDVKRVIANMLESLKNERTYLETLDALQKGLESMVYSKKFLLVLDDIWDDDKEQDKNKWENVLAPLASGKLGSKILVRTQMESVASMISEVINTKNEILKLDGLEDVQCLLLLNRYAFSNVENLNIPHNLRSIAEKIVKKLSGSPLAAKVIGSVLNSCLDEDHWIRVLHYDIGNQNDILSVLKLSYIFLPKAENRTYYKLHDLLHETIQFVSAQECMRIISDKESLLINHETIRHLSVKTSNLGVLRKMGKFKNLRSFYLSYNGFENFVDVLAEIFKISRSIRFLYIYAPHMKKISEEIRYLKHLRYLKIDKTSGIRLPISLSNLYHLQFMISDQNVSNSKLNCEDCLPRDLNNLHNLHYLKLSFPGIYEIGKLNALQELDGFYVQDEADYRIEELEHMNELRILIINFLENVKDAQDACSAKLYDKKNLINLSLEWSAFGCINDNH</sequence>
<keyword evidence="1" id="KW-0677">Repeat</keyword>
<dbReference type="EMBL" id="JAGFBR010000008">
    <property type="protein sequence ID" value="KAH0463363.1"/>
    <property type="molecule type" value="Genomic_DNA"/>
</dbReference>
<dbReference type="Gene3D" id="3.40.50.300">
    <property type="entry name" value="P-loop containing nucleotide triphosphate hydrolases"/>
    <property type="match status" value="1"/>
</dbReference>
<dbReference type="AlphaFoldDB" id="A0AAV7H5U8"/>
<name>A0AAV7H5U8_DENCH</name>
<evidence type="ECO:0008006" key="7">
    <source>
        <dbReference type="Google" id="ProtNLM"/>
    </source>
</evidence>
<comment type="caution">
    <text evidence="5">The sequence shown here is derived from an EMBL/GenBank/DDBJ whole genome shotgun (WGS) entry which is preliminary data.</text>
</comment>
<evidence type="ECO:0000313" key="6">
    <source>
        <dbReference type="Proteomes" id="UP000775213"/>
    </source>
</evidence>
<keyword evidence="2" id="KW-0611">Plant defense</keyword>
<dbReference type="Gene3D" id="1.10.8.430">
    <property type="entry name" value="Helical domain of apoptotic protease-activating factors"/>
    <property type="match status" value="1"/>
</dbReference>
<dbReference type="GO" id="GO:0043531">
    <property type="term" value="F:ADP binding"/>
    <property type="evidence" value="ECO:0007669"/>
    <property type="project" value="InterPro"/>
</dbReference>
<dbReference type="InterPro" id="IPR027417">
    <property type="entry name" value="P-loop_NTPase"/>
</dbReference>
<dbReference type="InterPro" id="IPR032675">
    <property type="entry name" value="LRR_dom_sf"/>
</dbReference>
<dbReference type="Proteomes" id="UP000775213">
    <property type="component" value="Unassembled WGS sequence"/>
</dbReference>
<evidence type="ECO:0000259" key="3">
    <source>
        <dbReference type="Pfam" id="PF00931"/>
    </source>
</evidence>
<reference evidence="5 6" key="1">
    <citation type="journal article" date="2021" name="Hortic Res">
        <title>Chromosome-scale assembly of the Dendrobium chrysotoxum genome enhances the understanding of orchid evolution.</title>
        <authorList>
            <person name="Zhang Y."/>
            <person name="Zhang G.Q."/>
            <person name="Zhang D."/>
            <person name="Liu X.D."/>
            <person name="Xu X.Y."/>
            <person name="Sun W.H."/>
            <person name="Yu X."/>
            <person name="Zhu X."/>
            <person name="Wang Z.W."/>
            <person name="Zhao X."/>
            <person name="Zhong W.Y."/>
            <person name="Chen H."/>
            <person name="Yin W.L."/>
            <person name="Huang T."/>
            <person name="Niu S.C."/>
            <person name="Liu Z.J."/>
        </authorList>
    </citation>
    <scope>NUCLEOTIDE SEQUENCE [LARGE SCALE GENOMIC DNA]</scope>
    <source>
        <strain evidence="5">Lindl</strain>
    </source>
</reference>
<gene>
    <name evidence="5" type="ORF">IEQ34_007945</name>
</gene>
<dbReference type="Pfam" id="PF00931">
    <property type="entry name" value="NB-ARC"/>
    <property type="match status" value="1"/>
</dbReference>
<dbReference type="InterPro" id="IPR042197">
    <property type="entry name" value="Apaf_helical"/>
</dbReference>
<dbReference type="PRINTS" id="PR00364">
    <property type="entry name" value="DISEASERSIST"/>
</dbReference>
<dbReference type="InterPro" id="IPR055414">
    <property type="entry name" value="LRR_R13L4/SHOC2-like"/>
</dbReference>
<feature type="domain" description="NB-ARC" evidence="3">
    <location>
        <begin position="1"/>
        <end position="128"/>
    </location>
</feature>
<dbReference type="GO" id="GO:0006952">
    <property type="term" value="P:defense response"/>
    <property type="evidence" value="ECO:0007669"/>
    <property type="project" value="UniProtKB-KW"/>
</dbReference>
<evidence type="ECO:0000256" key="1">
    <source>
        <dbReference type="ARBA" id="ARBA00022737"/>
    </source>
</evidence>
<dbReference type="PANTHER" id="PTHR36766">
    <property type="entry name" value="PLANT BROAD-SPECTRUM MILDEW RESISTANCE PROTEIN RPW8"/>
    <property type="match status" value="1"/>
</dbReference>
<evidence type="ECO:0000259" key="4">
    <source>
        <dbReference type="Pfam" id="PF23598"/>
    </source>
</evidence>
<dbReference type="InterPro" id="IPR002182">
    <property type="entry name" value="NB-ARC"/>
</dbReference>
<dbReference type="SUPFAM" id="SSF52540">
    <property type="entry name" value="P-loop containing nucleoside triphosphate hydrolases"/>
    <property type="match status" value="1"/>
</dbReference>
<proteinExistence type="predicted"/>
<keyword evidence="6" id="KW-1185">Reference proteome</keyword>
<protein>
    <recommendedName>
        <fullName evidence="7">NB-ARC domain-containing protein</fullName>
    </recommendedName>
</protein>